<dbReference type="PANTHER" id="PTHR31005">
    <property type="entry name" value="DUF4139 DOMAIN-CONTAINING PROTEIN"/>
    <property type="match status" value="1"/>
</dbReference>
<dbReference type="PANTHER" id="PTHR31005:SF8">
    <property type="entry name" value="DUF4139 DOMAIN-CONTAINING PROTEIN"/>
    <property type="match status" value="1"/>
</dbReference>
<protein>
    <recommendedName>
        <fullName evidence="6">Protein F37C4.5</fullName>
    </recommendedName>
</protein>
<feature type="compositionally biased region" description="Low complexity" evidence="1">
    <location>
        <begin position="327"/>
        <end position="341"/>
    </location>
</feature>
<feature type="domain" description="DUF4140" evidence="3">
    <location>
        <begin position="23"/>
        <end position="117"/>
    </location>
</feature>
<accession>A0A8H5G6W2</accession>
<comment type="caution">
    <text evidence="4">The sequence shown here is derived from an EMBL/GenBank/DDBJ whole genome shotgun (WGS) entry which is preliminary data.</text>
</comment>
<proteinExistence type="predicted"/>
<dbReference type="OrthoDB" id="10068793at2759"/>
<gene>
    <name evidence="4" type="ORF">D9756_002930</name>
</gene>
<evidence type="ECO:0000259" key="3">
    <source>
        <dbReference type="Pfam" id="PF13600"/>
    </source>
</evidence>
<organism evidence="4 5">
    <name type="scientific">Leucocoprinus leucothites</name>
    <dbReference type="NCBI Taxonomy" id="201217"/>
    <lineage>
        <taxon>Eukaryota</taxon>
        <taxon>Fungi</taxon>
        <taxon>Dikarya</taxon>
        <taxon>Basidiomycota</taxon>
        <taxon>Agaricomycotina</taxon>
        <taxon>Agaricomycetes</taxon>
        <taxon>Agaricomycetidae</taxon>
        <taxon>Agaricales</taxon>
        <taxon>Agaricineae</taxon>
        <taxon>Agaricaceae</taxon>
        <taxon>Leucocoprinus</taxon>
    </lineage>
</organism>
<evidence type="ECO:0000259" key="2">
    <source>
        <dbReference type="Pfam" id="PF13598"/>
    </source>
</evidence>
<sequence>MLVDTIRIVASDHPVTSVMILKSSKAEVSRSFNMSLKEGRNRVTIKKLPTTIDVQSVRLSILNLDGTPSENTHLSDMVCSASDAPSYDPSKLKLHALEIRRSGLLSEKKLLDTQAEVMVTYARTLTGEHTGTKDIDTFLDAFSNRGRKNIEAVMKIEGQIAELDNQIQEENRKKTLVKGSVNTELGIVIAADNDTQIQLNLTYVVNNTKWTPTYELHAVTGEDGKPSGNVSLHYHASIKQATGEDWTDALLTLSTVATDAIVKRIPTLEPAKICGPGAQPPIIIHYDRSRTPSRSRSPSPRRVRMHSPSPDRHHYCRDRRRERSRSHSPPQQPLIIQPPTQMVVPSSYPGSSSFRVAPNFQTSQETSPDDVLVLSDDEDALHGGENARGRTTDMPTKLVTQTPMTLTYAVRGKVDIPSDGKDHTVTITILTFKADIEYISIPRVDPRVFLQCKVKNDSEYRLLPGPVSVILDNNYVSRTKFTDVNRNDTFTFTLGDDPSIGISYERITTVTKEGTHKFAEAIDVTTYTTTVTAQNTHPFAIENLAIRDAVPISGSDKRIKVLLRKPEELVEAKEGEFVEVKDSGDAGVESNLLVKWEKEQDGLYEYRWKIDANDTVKFETVFDVKAPSDITYYFSNFGIHGKA</sequence>
<dbReference type="InterPro" id="IPR011935">
    <property type="entry name" value="CHP02231"/>
</dbReference>
<dbReference type="Pfam" id="PF13600">
    <property type="entry name" value="DUF4140"/>
    <property type="match status" value="1"/>
</dbReference>
<evidence type="ECO:0000313" key="5">
    <source>
        <dbReference type="Proteomes" id="UP000559027"/>
    </source>
</evidence>
<evidence type="ECO:0000256" key="1">
    <source>
        <dbReference type="SAM" id="MobiDB-lite"/>
    </source>
</evidence>
<evidence type="ECO:0008006" key="6">
    <source>
        <dbReference type="Google" id="ProtNLM"/>
    </source>
</evidence>
<feature type="region of interest" description="Disordered" evidence="1">
    <location>
        <begin position="279"/>
        <end position="356"/>
    </location>
</feature>
<reference evidence="4 5" key="1">
    <citation type="journal article" date="2020" name="ISME J.">
        <title>Uncovering the hidden diversity of litter-decomposition mechanisms in mushroom-forming fungi.</title>
        <authorList>
            <person name="Floudas D."/>
            <person name="Bentzer J."/>
            <person name="Ahren D."/>
            <person name="Johansson T."/>
            <person name="Persson P."/>
            <person name="Tunlid A."/>
        </authorList>
    </citation>
    <scope>NUCLEOTIDE SEQUENCE [LARGE SCALE GENOMIC DNA]</scope>
    <source>
        <strain evidence="4 5">CBS 146.42</strain>
    </source>
</reference>
<dbReference type="EMBL" id="JAACJO010000004">
    <property type="protein sequence ID" value="KAF5359447.1"/>
    <property type="molecule type" value="Genomic_DNA"/>
</dbReference>
<dbReference type="Pfam" id="PF13598">
    <property type="entry name" value="DUF4139"/>
    <property type="match status" value="1"/>
</dbReference>
<evidence type="ECO:0000313" key="4">
    <source>
        <dbReference type="EMBL" id="KAF5359447.1"/>
    </source>
</evidence>
<feature type="domain" description="DUF4139" evidence="2">
    <location>
        <begin position="199"/>
        <end position="627"/>
    </location>
</feature>
<name>A0A8H5G6W2_9AGAR</name>
<dbReference type="AlphaFoldDB" id="A0A8H5G6W2"/>
<keyword evidence="5" id="KW-1185">Reference proteome</keyword>
<dbReference type="InterPro" id="IPR025554">
    <property type="entry name" value="DUF4140"/>
</dbReference>
<dbReference type="NCBIfam" id="TIGR02231">
    <property type="entry name" value="mucoidy inhibitor MuiA family protein"/>
    <property type="match status" value="1"/>
</dbReference>
<dbReference type="Proteomes" id="UP000559027">
    <property type="component" value="Unassembled WGS sequence"/>
</dbReference>
<feature type="compositionally biased region" description="Basic residues" evidence="1">
    <location>
        <begin position="314"/>
        <end position="326"/>
    </location>
</feature>
<dbReference type="InterPro" id="IPR037291">
    <property type="entry name" value="DUF4139"/>
</dbReference>